<evidence type="ECO:0000256" key="1">
    <source>
        <dbReference type="SAM" id="Phobius"/>
    </source>
</evidence>
<gene>
    <name evidence="2" type="ORF">R83534S58_LOCUS1323</name>
</gene>
<keyword evidence="1" id="KW-0812">Transmembrane</keyword>
<sequence length="80" mass="8592">MFKNHNKSIGYLVGVGCGFIGIGLGSLLALYGFVLGHLYLKDGTNIVDNWQSLGLDVGIISAIIGIISSVYGIIINRFKY</sequence>
<feature type="transmembrane region" description="Helical" evidence="1">
    <location>
        <begin position="12"/>
        <end position="33"/>
    </location>
</feature>
<keyword evidence="1" id="KW-1133">Transmembrane helix</keyword>
<keyword evidence="1" id="KW-0472">Membrane</keyword>
<dbReference type="EMBL" id="CAMXCH010000002">
    <property type="protein sequence ID" value="CAI3944322.1"/>
    <property type="molecule type" value="Genomic_DNA"/>
</dbReference>
<organism evidence="2 3">
    <name type="scientific">Commensalibacter papalotli</name>
    <name type="common">ex Botero et al. 2024</name>
    <dbReference type="NCBI Taxonomy" id="2972766"/>
    <lineage>
        <taxon>Bacteria</taxon>
        <taxon>Pseudomonadati</taxon>
        <taxon>Pseudomonadota</taxon>
        <taxon>Alphaproteobacteria</taxon>
        <taxon>Acetobacterales</taxon>
        <taxon>Acetobacteraceae</taxon>
    </lineage>
</organism>
<evidence type="ECO:0000313" key="2">
    <source>
        <dbReference type="EMBL" id="CAI3944322.1"/>
    </source>
</evidence>
<protein>
    <recommendedName>
        <fullName evidence="4">DUF4190 domain-containing protein</fullName>
    </recommendedName>
</protein>
<comment type="caution">
    <text evidence="2">The sequence shown here is derived from an EMBL/GenBank/DDBJ whole genome shotgun (WGS) entry which is preliminary data.</text>
</comment>
<dbReference type="RefSeq" id="WP_282023850.1">
    <property type="nucleotide sequence ID" value="NZ_CAMXCH010000002.1"/>
</dbReference>
<name>A0ABN8WC17_9PROT</name>
<evidence type="ECO:0008006" key="4">
    <source>
        <dbReference type="Google" id="ProtNLM"/>
    </source>
</evidence>
<accession>A0ABN8WC17</accession>
<keyword evidence="3" id="KW-1185">Reference proteome</keyword>
<proteinExistence type="predicted"/>
<dbReference type="Proteomes" id="UP001154272">
    <property type="component" value="Unassembled WGS sequence"/>
</dbReference>
<reference evidence="2" key="1">
    <citation type="submission" date="2022-10" db="EMBL/GenBank/DDBJ databases">
        <authorList>
            <person name="Botero Cardona J."/>
        </authorList>
    </citation>
    <scope>NUCLEOTIDE SEQUENCE</scope>
    <source>
        <strain evidence="2">R-83534</strain>
    </source>
</reference>
<feature type="transmembrane region" description="Helical" evidence="1">
    <location>
        <begin position="53"/>
        <end position="74"/>
    </location>
</feature>
<evidence type="ECO:0000313" key="3">
    <source>
        <dbReference type="Proteomes" id="UP001154272"/>
    </source>
</evidence>